<dbReference type="KEGG" id="acel:acsn021_19380"/>
<evidence type="ECO:0000313" key="1">
    <source>
        <dbReference type="EMBL" id="BCJ94369.1"/>
    </source>
</evidence>
<dbReference type="InterPro" id="IPR009229">
    <property type="entry name" value="AgrD"/>
</dbReference>
<gene>
    <name evidence="1" type="ORF">acsn021_19380</name>
</gene>
<reference evidence="1 2" key="1">
    <citation type="journal article" date="2016" name="Int. J. Syst. Evol. Microbiol.">
        <title>Descriptions of Anaerotaenia torta gen. nov., sp. nov. and Anaerocolumna cellulosilytica gen. nov., sp. nov. isolated from a methanogenic reactor of cattle waste.</title>
        <authorList>
            <person name="Uek A."/>
            <person name="Ohtaki Y."/>
            <person name="Kaku N."/>
            <person name="Ueki K."/>
        </authorList>
    </citation>
    <scope>NUCLEOTIDE SEQUENCE [LARGE SCALE GENOMIC DNA]</scope>
    <source>
        <strain evidence="1 2">SN021</strain>
    </source>
</reference>
<organism evidence="1 2">
    <name type="scientific">Anaerocolumna cellulosilytica</name>
    <dbReference type="NCBI Taxonomy" id="433286"/>
    <lineage>
        <taxon>Bacteria</taxon>
        <taxon>Bacillati</taxon>
        <taxon>Bacillota</taxon>
        <taxon>Clostridia</taxon>
        <taxon>Lachnospirales</taxon>
        <taxon>Lachnospiraceae</taxon>
        <taxon>Anaerocolumna</taxon>
    </lineage>
</organism>
<sequence>MKDQKNVSMKLGKGLAGLALKVTAYQVNTACCWISHQPKLPEGAKKLQKFK</sequence>
<proteinExistence type="predicted"/>
<protein>
    <submittedName>
        <fullName evidence="1">Uncharacterized protein</fullName>
    </submittedName>
</protein>
<dbReference type="Proteomes" id="UP000515561">
    <property type="component" value="Chromosome"/>
</dbReference>
<accession>A0A6S6QZ79</accession>
<keyword evidence="2" id="KW-1185">Reference proteome</keyword>
<dbReference type="NCBIfam" id="TIGR04223">
    <property type="entry name" value="quorum_AgrD"/>
    <property type="match status" value="1"/>
</dbReference>
<evidence type="ECO:0000313" key="2">
    <source>
        <dbReference type="Proteomes" id="UP000515561"/>
    </source>
</evidence>
<dbReference type="RefSeq" id="WP_243167784.1">
    <property type="nucleotide sequence ID" value="NZ_AP023367.1"/>
</dbReference>
<name>A0A6S6QZ79_9FIRM</name>
<dbReference type="AlphaFoldDB" id="A0A6S6QZ79"/>
<dbReference type="EMBL" id="AP023367">
    <property type="protein sequence ID" value="BCJ94369.1"/>
    <property type="molecule type" value="Genomic_DNA"/>
</dbReference>